<dbReference type="CDD" id="cd09276">
    <property type="entry name" value="Rnase_HI_RT_non_LTR"/>
    <property type="match status" value="1"/>
</dbReference>
<proteinExistence type="predicted"/>
<evidence type="ECO:0000313" key="3">
    <source>
        <dbReference type="EMBL" id="KAJ5593545.1"/>
    </source>
</evidence>
<organism evidence="3 4">
    <name type="scientific">Penicillium hordei</name>
    <dbReference type="NCBI Taxonomy" id="40994"/>
    <lineage>
        <taxon>Eukaryota</taxon>
        <taxon>Fungi</taxon>
        <taxon>Dikarya</taxon>
        <taxon>Ascomycota</taxon>
        <taxon>Pezizomycotina</taxon>
        <taxon>Eurotiomycetes</taxon>
        <taxon>Eurotiomycetidae</taxon>
        <taxon>Eurotiales</taxon>
        <taxon>Aspergillaceae</taxon>
        <taxon>Penicillium</taxon>
    </lineage>
</organism>
<dbReference type="AlphaFoldDB" id="A0AAD6DVE0"/>
<dbReference type="InterPro" id="IPR036397">
    <property type="entry name" value="RNaseH_sf"/>
</dbReference>
<sequence>MDQWSVHVAELIGVLYAVSTVFKISHQRPRTEHNGITRATILCDSGSALQAFQNPGNKPGQRIIHAILQAATEAQATGIALRLQWIPGHCDNPGNDAADRLAKDAASPGKSHPFRPLLPRTKALIRDNIRAQ</sequence>
<evidence type="ECO:0000256" key="1">
    <source>
        <dbReference type="SAM" id="MobiDB-lite"/>
    </source>
</evidence>
<dbReference type="SUPFAM" id="SSF53098">
    <property type="entry name" value="Ribonuclease H-like"/>
    <property type="match status" value="1"/>
</dbReference>
<feature type="region of interest" description="Disordered" evidence="1">
    <location>
        <begin position="94"/>
        <end position="116"/>
    </location>
</feature>
<keyword evidence="4" id="KW-1185">Reference proteome</keyword>
<gene>
    <name evidence="3" type="ORF">N7537_010449</name>
</gene>
<dbReference type="PROSITE" id="PS50879">
    <property type="entry name" value="RNASE_H_1"/>
    <property type="match status" value="1"/>
</dbReference>
<dbReference type="Gene3D" id="3.30.420.10">
    <property type="entry name" value="Ribonuclease H-like superfamily/Ribonuclease H"/>
    <property type="match status" value="1"/>
</dbReference>
<protein>
    <recommendedName>
        <fullName evidence="2">RNase H type-1 domain-containing protein</fullName>
    </recommendedName>
</protein>
<dbReference type="GO" id="GO:0003676">
    <property type="term" value="F:nucleic acid binding"/>
    <property type="evidence" value="ECO:0007669"/>
    <property type="project" value="InterPro"/>
</dbReference>
<evidence type="ECO:0000313" key="4">
    <source>
        <dbReference type="Proteomes" id="UP001213799"/>
    </source>
</evidence>
<dbReference type="GO" id="GO:0004523">
    <property type="term" value="F:RNA-DNA hybrid ribonuclease activity"/>
    <property type="evidence" value="ECO:0007669"/>
    <property type="project" value="InterPro"/>
</dbReference>
<dbReference type="Proteomes" id="UP001213799">
    <property type="component" value="Unassembled WGS sequence"/>
</dbReference>
<feature type="domain" description="RNase H type-1" evidence="2">
    <location>
        <begin position="1"/>
        <end position="107"/>
    </location>
</feature>
<reference evidence="3" key="2">
    <citation type="submission" date="2023-01" db="EMBL/GenBank/DDBJ databases">
        <authorList>
            <person name="Petersen C."/>
        </authorList>
    </citation>
    <scope>NUCLEOTIDE SEQUENCE</scope>
    <source>
        <strain evidence="3">IBT 12815</strain>
    </source>
</reference>
<dbReference type="GeneID" id="81591745"/>
<dbReference type="InterPro" id="IPR012337">
    <property type="entry name" value="RNaseH-like_sf"/>
</dbReference>
<accession>A0AAD6DVE0</accession>
<dbReference type="EMBL" id="JAQJAE010000005">
    <property type="protein sequence ID" value="KAJ5593545.1"/>
    <property type="molecule type" value="Genomic_DNA"/>
</dbReference>
<evidence type="ECO:0000259" key="2">
    <source>
        <dbReference type="PROSITE" id="PS50879"/>
    </source>
</evidence>
<reference evidence="3" key="1">
    <citation type="journal article" date="2023" name="IMA Fungus">
        <title>Comparative genomic study of the Penicillium genus elucidates a diverse pangenome and 15 lateral gene transfer events.</title>
        <authorList>
            <person name="Petersen C."/>
            <person name="Sorensen T."/>
            <person name="Nielsen M.R."/>
            <person name="Sondergaard T.E."/>
            <person name="Sorensen J.L."/>
            <person name="Fitzpatrick D.A."/>
            <person name="Frisvad J.C."/>
            <person name="Nielsen K.L."/>
        </authorList>
    </citation>
    <scope>NUCLEOTIDE SEQUENCE</scope>
    <source>
        <strain evidence="3">IBT 12815</strain>
    </source>
</reference>
<dbReference type="RefSeq" id="XP_056750171.1">
    <property type="nucleotide sequence ID" value="XM_056901503.1"/>
</dbReference>
<name>A0AAD6DVE0_9EURO</name>
<dbReference type="InterPro" id="IPR002156">
    <property type="entry name" value="RNaseH_domain"/>
</dbReference>
<dbReference type="Pfam" id="PF00075">
    <property type="entry name" value="RNase_H"/>
    <property type="match status" value="1"/>
</dbReference>
<comment type="caution">
    <text evidence="3">The sequence shown here is derived from an EMBL/GenBank/DDBJ whole genome shotgun (WGS) entry which is preliminary data.</text>
</comment>